<sequence>MFEFHGWFGLQEAAHFVDEGSRWDEIIEGIKARVAALNWGTGEYNLVAEVRLMNGEAFLHLTGNKNHRGVIGQELADLLTYVAREAPGSYGLLYWRDDEGKPPAGRWNFQVTVMARGALSTRFDPFLSPTFPVLEVSDEGDESGQWDELFILPTSR</sequence>
<keyword evidence="1" id="KW-0614">Plasmid</keyword>
<name>A0AAU7UGM6_9DEIO</name>
<dbReference type="AlphaFoldDB" id="A0AAU7UGM6"/>
<dbReference type="EMBL" id="CP158301">
    <property type="protein sequence ID" value="XBV87561.1"/>
    <property type="molecule type" value="Genomic_DNA"/>
</dbReference>
<geneLocation type="plasmid" evidence="1">
    <name>pDson05</name>
</geneLocation>
<dbReference type="RefSeq" id="WP_350245710.1">
    <property type="nucleotide sequence ID" value="NZ_CP158301.1"/>
</dbReference>
<evidence type="ECO:0000313" key="1">
    <source>
        <dbReference type="EMBL" id="XBV87561.1"/>
    </source>
</evidence>
<organism evidence="1">
    <name type="scientific">Deinococcus sonorensis KR-87</name>
    <dbReference type="NCBI Taxonomy" id="694439"/>
    <lineage>
        <taxon>Bacteria</taxon>
        <taxon>Thermotogati</taxon>
        <taxon>Deinococcota</taxon>
        <taxon>Deinococci</taxon>
        <taxon>Deinococcales</taxon>
        <taxon>Deinococcaceae</taxon>
        <taxon>Deinococcus</taxon>
    </lineage>
</organism>
<proteinExistence type="predicted"/>
<protein>
    <submittedName>
        <fullName evidence="1">Imm7 family immunity protein</fullName>
    </submittedName>
</protein>
<reference evidence="1" key="1">
    <citation type="submission" date="2024-06" db="EMBL/GenBank/DDBJ databases">
        <title>Draft Genome Sequence of Deinococcus sonorensis Type Strain KR-87, a Biofilm Producing Representative of the Genus Deinococcus.</title>
        <authorList>
            <person name="Boren L.S."/>
            <person name="Grosso R.A."/>
            <person name="Hugenberg-Cox A.N."/>
            <person name="Hill J.T.E."/>
            <person name="Albert C.M."/>
            <person name="Tuohy J.M."/>
        </authorList>
    </citation>
    <scope>NUCLEOTIDE SEQUENCE</scope>
    <source>
        <strain evidence="1">KR-87</strain>
        <plasmid evidence="1">pDson05</plasmid>
    </source>
</reference>
<dbReference type="KEGG" id="dsc:ABOD76_22185"/>
<accession>A0AAU7UGM6</accession>
<gene>
    <name evidence="1" type="ORF">ABOD76_22185</name>
</gene>
<dbReference type="Pfam" id="PF15585">
    <property type="entry name" value="Imm7"/>
    <property type="match status" value="1"/>
</dbReference>
<dbReference type="InterPro" id="IPR028965">
    <property type="entry name" value="Imm7"/>
</dbReference>